<protein>
    <submittedName>
        <fullName evidence="7">Protein kinase domain-containing protein</fullName>
    </submittedName>
</protein>
<evidence type="ECO:0000256" key="4">
    <source>
        <dbReference type="ARBA" id="ARBA00022777"/>
    </source>
</evidence>
<dbReference type="AlphaFoldDB" id="A0A0R3WH74"/>
<accession>A0A0R3WH74</accession>
<evidence type="ECO:0000256" key="5">
    <source>
        <dbReference type="ARBA" id="ARBA00022840"/>
    </source>
</evidence>
<evidence type="ECO:0000313" key="7">
    <source>
        <dbReference type="WBParaSite" id="TASK_0001021701-mRNA-1"/>
    </source>
</evidence>
<keyword evidence="4" id="KW-0418">Kinase</keyword>
<keyword evidence="2" id="KW-0808">Transferase</keyword>
<dbReference type="InterPro" id="IPR008266">
    <property type="entry name" value="Tyr_kinase_AS"/>
</dbReference>
<dbReference type="Gene3D" id="3.30.200.20">
    <property type="entry name" value="Phosphorylase Kinase, domain 1"/>
    <property type="match status" value="1"/>
</dbReference>
<feature type="domain" description="Protein kinase" evidence="6">
    <location>
        <begin position="1"/>
        <end position="221"/>
    </location>
</feature>
<dbReference type="GO" id="GO:0005524">
    <property type="term" value="F:ATP binding"/>
    <property type="evidence" value="ECO:0007669"/>
    <property type="project" value="UniProtKB-KW"/>
</dbReference>
<organism evidence="7">
    <name type="scientific">Taenia asiatica</name>
    <name type="common">Asian tapeworm</name>
    <dbReference type="NCBI Taxonomy" id="60517"/>
    <lineage>
        <taxon>Eukaryota</taxon>
        <taxon>Metazoa</taxon>
        <taxon>Spiralia</taxon>
        <taxon>Lophotrochozoa</taxon>
        <taxon>Platyhelminthes</taxon>
        <taxon>Cestoda</taxon>
        <taxon>Eucestoda</taxon>
        <taxon>Cyclophyllidea</taxon>
        <taxon>Taeniidae</taxon>
        <taxon>Taenia</taxon>
    </lineage>
</organism>
<dbReference type="SMART" id="SM00220">
    <property type="entry name" value="S_TKc"/>
    <property type="match status" value="1"/>
</dbReference>
<dbReference type="WBParaSite" id="TASK_0001021701-mRNA-1">
    <property type="protein sequence ID" value="TASK_0001021701-mRNA-1"/>
    <property type="gene ID" value="TASK_0001021701"/>
</dbReference>
<keyword evidence="3" id="KW-0547">Nucleotide-binding</keyword>
<name>A0A0R3WH74_TAEAS</name>
<dbReference type="InterPro" id="IPR000719">
    <property type="entry name" value="Prot_kinase_dom"/>
</dbReference>
<dbReference type="Pfam" id="PF00069">
    <property type="entry name" value="Pkinase"/>
    <property type="match status" value="1"/>
</dbReference>
<sequence length="221" mass="25740">LKRFYLKNQFAIWCALREHNVYVRLARVKQQSPFLCSLLLSLRMRGGPAFVLRKGSGFNLNNLISIVGPLREKEAKFYSCEIICGLEHLHAMHIVHLDLSLENVLIADLGHIFITDFDRAYEMSWEPTSWPQRTCLRPDHRRRVDISNVKHLDFYEDINWEEVMACKLEPHYHPSQIEARDPYGWGDLDPQDGLLLGAAYRKCKADKSKRAPPCRIDGYED</sequence>
<evidence type="ECO:0000259" key="6">
    <source>
        <dbReference type="PROSITE" id="PS50011"/>
    </source>
</evidence>
<keyword evidence="5" id="KW-0067">ATP-binding</keyword>
<reference evidence="7" key="1">
    <citation type="submission" date="2017-02" db="UniProtKB">
        <authorList>
            <consortium name="WormBaseParasite"/>
        </authorList>
    </citation>
    <scope>IDENTIFICATION</scope>
</reference>
<evidence type="ECO:0000256" key="2">
    <source>
        <dbReference type="ARBA" id="ARBA00022679"/>
    </source>
</evidence>
<proteinExistence type="predicted"/>
<evidence type="ECO:0000256" key="1">
    <source>
        <dbReference type="ARBA" id="ARBA00022527"/>
    </source>
</evidence>
<keyword evidence="1" id="KW-0723">Serine/threonine-protein kinase</keyword>
<dbReference type="InterPro" id="IPR011009">
    <property type="entry name" value="Kinase-like_dom_sf"/>
</dbReference>
<dbReference type="PANTHER" id="PTHR24351">
    <property type="entry name" value="RIBOSOMAL PROTEIN S6 KINASE"/>
    <property type="match status" value="1"/>
</dbReference>
<dbReference type="PROSITE" id="PS00109">
    <property type="entry name" value="PROTEIN_KINASE_TYR"/>
    <property type="match status" value="1"/>
</dbReference>
<dbReference type="Gene3D" id="1.10.510.10">
    <property type="entry name" value="Transferase(Phosphotransferase) domain 1"/>
    <property type="match status" value="1"/>
</dbReference>
<dbReference type="SUPFAM" id="SSF56112">
    <property type="entry name" value="Protein kinase-like (PK-like)"/>
    <property type="match status" value="1"/>
</dbReference>
<dbReference type="STRING" id="60517.A0A0R3WH74"/>
<dbReference type="GO" id="GO:0004674">
    <property type="term" value="F:protein serine/threonine kinase activity"/>
    <property type="evidence" value="ECO:0007669"/>
    <property type="project" value="UniProtKB-KW"/>
</dbReference>
<evidence type="ECO:0000256" key="3">
    <source>
        <dbReference type="ARBA" id="ARBA00022741"/>
    </source>
</evidence>
<dbReference type="PROSITE" id="PS50011">
    <property type="entry name" value="PROTEIN_KINASE_DOM"/>
    <property type="match status" value="1"/>
</dbReference>